<dbReference type="PANTHER" id="PTHR11208:SF125">
    <property type="entry name" value="KH DOMAIN-CONTAINING RNA-BINDING PROTEIN QKI"/>
    <property type="match status" value="1"/>
</dbReference>
<dbReference type="GO" id="GO:0043186">
    <property type="term" value="C:P granule"/>
    <property type="evidence" value="ECO:0007669"/>
    <property type="project" value="UniProtKB-ARBA"/>
</dbReference>
<feature type="region of interest" description="Disordered" evidence="3">
    <location>
        <begin position="632"/>
        <end position="651"/>
    </location>
</feature>
<evidence type="ECO:0000313" key="5">
    <source>
        <dbReference type="EMBL" id="KAL3110806.1"/>
    </source>
</evidence>
<dbReference type="SMART" id="SM00322">
    <property type="entry name" value="KH"/>
    <property type="match status" value="1"/>
</dbReference>
<dbReference type="PANTHER" id="PTHR11208">
    <property type="entry name" value="RNA-BINDING PROTEIN RELATED"/>
    <property type="match status" value="1"/>
</dbReference>
<dbReference type="Proteomes" id="UP001620626">
    <property type="component" value="Unassembled WGS sequence"/>
</dbReference>
<organism evidence="5 6">
    <name type="scientific">Heterodera trifolii</name>
    <dbReference type="NCBI Taxonomy" id="157864"/>
    <lineage>
        <taxon>Eukaryota</taxon>
        <taxon>Metazoa</taxon>
        <taxon>Ecdysozoa</taxon>
        <taxon>Nematoda</taxon>
        <taxon>Chromadorea</taxon>
        <taxon>Rhabditida</taxon>
        <taxon>Tylenchina</taxon>
        <taxon>Tylenchomorpha</taxon>
        <taxon>Tylenchoidea</taxon>
        <taxon>Heteroderidae</taxon>
        <taxon>Heteroderinae</taxon>
        <taxon>Heterodera</taxon>
    </lineage>
</organism>
<dbReference type="InterPro" id="IPR036612">
    <property type="entry name" value="KH_dom_type_1_sf"/>
</dbReference>
<keyword evidence="2" id="KW-0694">RNA-binding</keyword>
<dbReference type="GO" id="GO:0010468">
    <property type="term" value="P:regulation of gene expression"/>
    <property type="evidence" value="ECO:0007669"/>
    <property type="project" value="UniProtKB-ARBA"/>
</dbReference>
<keyword evidence="1" id="KW-0217">Developmental protein</keyword>
<dbReference type="FunFam" id="3.30.1370.10:FF:000028">
    <property type="entry name" value="protein quaking isoform X2"/>
    <property type="match status" value="1"/>
</dbReference>
<dbReference type="GO" id="GO:1903311">
    <property type="term" value="P:regulation of mRNA metabolic process"/>
    <property type="evidence" value="ECO:0007669"/>
    <property type="project" value="UniProtKB-ARBA"/>
</dbReference>
<feature type="region of interest" description="Disordered" evidence="3">
    <location>
        <begin position="605"/>
        <end position="624"/>
    </location>
</feature>
<evidence type="ECO:0000313" key="6">
    <source>
        <dbReference type="Proteomes" id="UP001620626"/>
    </source>
</evidence>
<dbReference type="Pfam" id="PF22675">
    <property type="entry name" value="KH-I_KHDC4-BBP"/>
    <property type="match status" value="1"/>
</dbReference>
<protein>
    <recommendedName>
        <fullName evidence="4">K Homology domain-containing protein</fullName>
    </recommendedName>
</protein>
<dbReference type="FunFam" id="1.20.5.4010:FF:000002">
    <property type="entry name" value="Held out wings, isoform D"/>
    <property type="match status" value="1"/>
</dbReference>
<dbReference type="InterPro" id="IPR055256">
    <property type="entry name" value="KH_1_KHDC4/BBP-like"/>
</dbReference>
<dbReference type="Pfam" id="PF16544">
    <property type="entry name" value="STAR_dimer"/>
    <property type="match status" value="1"/>
</dbReference>
<dbReference type="AlphaFoldDB" id="A0ABD2L6I3"/>
<dbReference type="Gene3D" id="3.30.1370.10">
    <property type="entry name" value="K Homology domain, type 1"/>
    <property type="match status" value="1"/>
</dbReference>
<feature type="domain" description="K Homology" evidence="4">
    <location>
        <begin position="116"/>
        <end position="210"/>
    </location>
</feature>
<dbReference type="SUPFAM" id="SSF54791">
    <property type="entry name" value="Eukaryotic type KH-domain (KH-domain type I)"/>
    <property type="match status" value="1"/>
</dbReference>
<dbReference type="InterPro" id="IPR032377">
    <property type="entry name" value="STAR_dimer"/>
</dbReference>
<feature type="compositionally biased region" description="Polar residues" evidence="3">
    <location>
        <begin position="37"/>
        <end position="52"/>
    </location>
</feature>
<proteinExistence type="predicted"/>
<dbReference type="EMBL" id="JBICBT010000528">
    <property type="protein sequence ID" value="KAL3110806.1"/>
    <property type="molecule type" value="Genomic_DNA"/>
</dbReference>
<comment type="caution">
    <text evidence="5">The sequence shown here is derived from an EMBL/GenBank/DDBJ whole genome shotgun (WGS) entry which is preliminary data.</text>
</comment>
<dbReference type="Gene3D" id="1.20.5.4010">
    <property type="match status" value="1"/>
</dbReference>
<evidence type="ECO:0000256" key="2">
    <source>
        <dbReference type="ARBA" id="ARBA00022884"/>
    </source>
</evidence>
<feature type="region of interest" description="Disordered" evidence="3">
    <location>
        <begin position="32"/>
        <end position="53"/>
    </location>
</feature>
<dbReference type="InterPro" id="IPR004087">
    <property type="entry name" value="KH_dom"/>
</dbReference>
<evidence type="ECO:0000259" key="4">
    <source>
        <dbReference type="SMART" id="SM00322"/>
    </source>
</evidence>
<dbReference type="GO" id="GO:0003727">
    <property type="term" value="F:single-stranded RNA binding"/>
    <property type="evidence" value="ECO:0007669"/>
    <property type="project" value="UniProtKB-ARBA"/>
</dbReference>
<accession>A0ABD2L6I3</accession>
<evidence type="ECO:0000256" key="1">
    <source>
        <dbReference type="ARBA" id="ARBA00022473"/>
    </source>
</evidence>
<reference evidence="5 6" key="1">
    <citation type="submission" date="2024-10" db="EMBL/GenBank/DDBJ databases">
        <authorList>
            <person name="Kim D."/>
        </authorList>
    </citation>
    <scope>NUCLEOTIDE SEQUENCE [LARGE SCALE GENOMIC DNA]</scope>
    <source>
        <strain evidence="5">BH-2024</strain>
    </source>
</reference>
<evidence type="ECO:0000256" key="3">
    <source>
        <dbReference type="SAM" id="MobiDB-lite"/>
    </source>
</evidence>
<keyword evidence="6" id="KW-1185">Reference proteome</keyword>
<gene>
    <name evidence="5" type="ORF">niasHT_014743</name>
</gene>
<dbReference type="InterPro" id="IPR045071">
    <property type="entry name" value="BBP-like"/>
</dbReference>
<name>A0ABD2L6I3_9BILA</name>
<sequence>MMAMEAQQQLAINGAILGMPKNEIGHHHHLSLENGFGQHTTNGDQNASNGASMSKPDLDYLSQLLKDKKQLSAFPNIFAHVERLVDEEINRVRVSIFQCEFSHEPLQLPEPIGEVTVRQEKVFVPVKQYPEYNFVGRILGPRGMTAKQLETETGCRIMVRGKGSMRDKKKEEMNRGKPNWEHLSEELHVIIQCEDAPNRAEVKMARAVEEVNKLLVPAPEGEDDLKKKQLMELAIINGTFRNTNGAAGGGASNRASPSSFGKGGAVACNASAAAAAASLLQLDPRLLGCPTTAFSNTAAGLAGNPLIMPSAAAAVSLAGLKTSPVLSFQSAAAQPSLVAVNNSLAAQALALQLSSPHTSAAQLFAASPYTAGLASVAQAATAPNAIDYHQQLLALGQLQQQQQPQQLDVAAQSQQLSALFQQQQLALSALQQFDYGSGAVSYGGGGGKTDSSPSSSAADQPRVVVSVRCCATVARCRQQFIGGTGIGTPGKCHKKRNLQQTKKCVALCLQLQYLQLSSPHTSAAQLFAASPYTAGLASVAQAATAPNAIDYHQQLLALGQLQQQQQPQQLDVAAQSQQLSALFQQQQLALSALQQFDYGSGAVSYGGGGGKTDSSPSSSAAGGGYILSTHRRFVGHSRDSAHPYGGGGSGK</sequence>